<dbReference type="NCBIfam" id="NF033788">
    <property type="entry name" value="HTH_metalloreg"/>
    <property type="match status" value="1"/>
</dbReference>
<dbReference type="SUPFAM" id="SSF46785">
    <property type="entry name" value="Winged helix' DNA-binding domain"/>
    <property type="match status" value="1"/>
</dbReference>
<dbReference type="Pfam" id="PF12840">
    <property type="entry name" value="HTH_20"/>
    <property type="match status" value="1"/>
</dbReference>
<dbReference type="CDD" id="cd00090">
    <property type="entry name" value="HTH_ARSR"/>
    <property type="match status" value="1"/>
</dbReference>
<feature type="domain" description="HTH arsR-type" evidence="2">
    <location>
        <begin position="1"/>
        <end position="95"/>
    </location>
</feature>
<dbReference type="InterPro" id="IPR001845">
    <property type="entry name" value="HTH_ArsR_DNA-bd_dom"/>
</dbReference>
<dbReference type="GO" id="GO:0046685">
    <property type="term" value="P:response to arsenic-containing substance"/>
    <property type="evidence" value="ECO:0007669"/>
    <property type="project" value="UniProtKB-KW"/>
</dbReference>
<organism evidence="3 4">
    <name type="scientific">Rhodoferax ferrireducens</name>
    <dbReference type="NCBI Taxonomy" id="192843"/>
    <lineage>
        <taxon>Bacteria</taxon>
        <taxon>Pseudomonadati</taxon>
        <taxon>Pseudomonadota</taxon>
        <taxon>Betaproteobacteria</taxon>
        <taxon>Burkholderiales</taxon>
        <taxon>Comamonadaceae</taxon>
        <taxon>Rhodoferax</taxon>
    </lineage>
</organism>
<dbReference type="InterPro" id="IPR023485">
    <property type="entry name" value="Ptyr_pPase"/>
</dbReference>
<proteinExistence type="predicted"/>
<evidence type="ECO:0000259" key="2">
    <source>
        <dbReference type="PROSITE" id="PS50987"/>
    </source>
</evidence>
<dbReference type="EMBL" id="MTEI01000003">
    <property type="protein sequence ID" value="OQW88661.1"/>
    <property type="molecule type" value="Genomic_DNA"/>
</dbReference>
<comment type="caution">
    <text evidence="3">The sequence shown here is derived from an EMBL/GenBank/DDBJ whole genome shotgun (WGS) entry which is preliminary data.</text>
</comment>
<dbReference type="AlphaFoldDB" id="A0A1W9KVQ5"/>
<dbReference type="InterPro" id="IPR036196">
    <property type="entry name" value="Ptyr_pPase_sf"/>
</dbReference>
<sequence>MTEPEVLQALTALAQASRLQIFRQLVVMGPLGMTPGRLAEVLALSPTALSFHLKELTAAGLITQERDGRYLIYRAAFATMNALVAYLSLNCCDVPVCDQPPAPGHDANPAKPVLLSDVSNPATPRSFAMPNHVMNVLFICTHNSARSIMAEALLNQLGAGRFRAFSAGSTPAGQVNPKAIELLQRHHFRVGELRSKDWAEFAKPGAPEMDFVLTVCDKAAGEVCPVWPGQPMSAHWGIPDPSAATGSAEHIDHAFTDAFLVLQRRISLFLNLPFEKLARLSLLKELQDIGSARHD</sequence>
<reference evidence="3 4" key="1">
    <citation type="submission" date="2017-01" db="EMBL/GenBank/DDBJ databases">
        <title>Novel large sulfur bacteria in the metagenomes of groundwater-fed chemosynthetic microbial mats in the Lake Huron basin.</title>
        <authorList>
            <person name="Sharrar A.M."/>
            <person name="Flood B.E."/>
            <person name="Bailey J.V."/>
            <person name="Jones D.S."/>
            <person name="Biddanda B."/>
            <person name="Ruberg S.A."/>
            <person name="Marcus D.N."/>
            <person name="Dick G.J."/>
        </authorList>
    </citation>
    <scope>NUCLEOTIDE SEQUENCE [LARGE SCALE GENOMIC DNA]</scope>
    <source>
        <strain evidence="3">A7</strain>
    </source>
</reference>
<dbReference type="CDD" id="cd16345">
    <property type="entry name" value="LMWP_ArsC"/>
    <property type="match status" value="1"/>
</dbReference>
<name>A0A1W9KVQ5_9BURK</name>
<keyword evidence="1" id="KW-0059">Arsenical resistance</keyword>
<dbReference type="GO" id="GO:0003700">
    <property type="term" value="F:DNA-binding transcription factor activity"/>
    <property type="evidence" value="ECO:0007669"/>
    <property type="project" value="InterPro"/>
</dbReference>
<dbReference type="InterPro" id="IPR011991">
    <property type="entry name" value="ArsR-like_HTH"/>
</dbReference>
<dbReference type="InterPro" id="IPR036388">
    <property type="entry name" value="WH-like_DNA-bd_sf"/>
</dbReference>
<protein>
    <recommendedName>
        <fullName evidence="2">HTH arsR-type domain-containing protein</fullName>
    </recommendedName>
</protein>
<evidence type="ECO:0000313" key="4">
    <source>
        <dbReference type="Proteomes" id="UP000192505"/>
    </source>
</evidence>
<dbReference type="PROSITE" id="PS50987">
    <property type="entry name" value="HTH_ARSR_2"/>
    <property type="match status" value="1"/>
</dbReference>
<dbReference type="PANTHER" id="PTHR43428">
    <property type="entry name" value="ARSENATE REDUCTASE"/>
    <property type="match status" value="1"/>
</dbReference>
<dbReference type="SMART" id="SM00226">
    <property type="entry name" value="LMWPc"/>
    <property type="match status" value="1"/>
</dbReference>
<dbReference type="Gene3D" id="3.40.50.2300">
    <property type="match status" value="1"/>
</dbReference>
<gene>
    <name evidence="3" type="ORF">BWK72_06700</name>
</gene>
<dbReference type="SUPFAM" id="SSF52788">
    <property type="entry name" value="Phosphotyrosine protein phosphatases I"/>
    <property type="match status" value="1"/>
</dbReference>
<dbReference type="PRINTS" id="PR00778">
    <property type="entry name" value="HTHARSR"/>
</dbReference>
<accession>A0A1W9KVQ5</accession>
<evidence type="ECO:0000256" key="1">
    <source>
        <dbReference type="ARBA" id="ARBA00022849"/>
    </source>
</evidence>
<dbReference type="InterPro" id="IPR036390">
    <property type="entry name" value="WH_DNA-bd_sf"/>
</dbReference>
<dbReference type="Proteomes" id="UP000192505">
    <property type="component" value="Unassembled WGS sequence"/>
</dbReference>
<dbReference type="SMART" id="SM00418">
    <property type="entry name" value="HTH_ARSR"/>
    <property type="match status" value="1"/>
</dbReference>
<evidence type="ECO:0000313" key="3">
    <source>
        <dbReference type="EMBL" id="OQW88661.1"/>
    </source>
</evidence>
<dbReference type="PANTHER" id="PTHR43428:SF1">
    <property type="entry name" value="ARSENATE REDUCTASE"/>
    <property type="match status" value="1"/>
</dbReference>
<dbReference type="Pfam" id="PF01451">
    <property type="entry name" value="LMWPc"/>
    <property type="match status" value="1"/>
</dbReference>
<dbReference type="Gene3D" id="1.10.10.10">
    <property type="entry name" value="Winged helix-like DNA-binding domain superfamily/Winged helix DNA-binding domain"/>
    <property type="match status" value="1"/>
</dbReference>